<dbReference type="GO" id="GO:0004482">
    <property type="term" value="F:mRNA 5'-cap (guanine-N7-)-methyltransferase activity"/>
    <property type="evidence" value="ECO:0007669"/>
    <property type="project" value="InterPro"/>
</dbReference>
<keyword evidence="14" id="KW-0946">Virion</keyword>
<comment type="catalytic activity">
    <reaction evidence="19">
        <text>a 5'-end triphospho-adenylyl-adenylyl-cytidylyl-adenosine in mRNA + GDP + H(+) = a 5'-end (5'-triphosphoguanosine)-adenylyl-adenylyl-cytidylyl-adenosine in mRNA + diphosphate</text>
        <dbReference type="Rhea" id="RHEA:65436"/>
        <dbReference type="Rhea" id="RHEA-COMP:16797"/>
        <dbReference type="Rhea" id="RHEA-COMP:16799"/>
        <dbReference type="ChEBI" id="CHEBI:15378"/>
        <dbReference type="ChEBI" id="CHEBI:33019"/>
        <dbReference type="ChEBI" id="CHEBI:58189"/>
        <dbReference type="ChEBI" id="CHEBI:156484"/>
        <dbReference type="ChEBI" id="CHEBI:156503"/>
        <dbReference type="EC" id="2.7.7.88"/>
    </reaction>
</comment>
<evidence type="ECO:0000256" key="26">
    <source>
        <dbReference type="ARBA" id="ARBA00048548"/>
    </source>
</evidence>
<dbReference type="GO" id="GO:0016787">
    <property type="term" value="F:hydrolase activity"/>
    <property type="evidence" value="ECO:0007669"/>
    <property type="project" value="UniProtKB-KW"/>
</dbReference>
<evidence type="ECO:0000256" key="20">
    <source>
        <dbReference type="ARBA" id="ARBA00024499"/>
    </source>
</evidence>
<evidence type="ECO:0000256" key="1">
    <source>
        <dbReference type="ARBA" id="ARBA00004192"/>
    </source>
</evidence>
<evidence type="ECO:0000256" key="22">
    <source>
        <dbReference type="ARBA" id="ARBA00030436"/>
    </source>
</evidence>
<dbReference type="KEGG" id="vg:80534663"/>
<keyword evidence="12" id="KW-0378">Hydrolase</keyword>
<keyword evidence="9" id="KW-0949">S-adenosyl-L-methionine</keyword>
<evidence type="ECO:0000256" key="18">
    <source>
        <dbReference type="ARBA" id="ARBA00023268"/>
    </source>
</evidence>
<dbReference type="Proteomes" id="UP000679124">
    <property type="component" value="Segment"/>
</dbReference>
<dbReference type="InterPro" id="IPR014023">
    <property type="entry name" value="Mononeg_RNA_pol_cat"/>
</dbReference>
<dbReference type="InterPro" id="IPR026890">
    <property type="entry name" value="Mononeg_mRNAcap"/>
</dbReference>
<organism evidence="29 30">
    <name type="scientific">Trichosanthes associated rhabdovirus 1</name>
    <dbReference type="NCBI Taxonomy" id="2654367"/>
    <lineage>
        <taxon>Viruses</taxon>
        <taxon>Riboviria</taxon>
        <taxon>Orthornavirae</taxon>
        <taxon>Negarnaviricota</taxon>
        <taxon>Haploviricotina</taxon>
        <taxon>Monjiviricetes</taxon>
        <taxon>Mononegavirales</taxon>
        <taxon>Rhabdoviridae</taxon>
        <taxon>Betarhabdovirinae</taxon>
        <taxon>Alphacytorhabdovirus</taxon>
        <taxon>Alphacytorhabdovirus trichonsathei</taxon>
        <taxon>Cytorhabdovirus trichosanthei</taxon>
    </lineage>
</organism>
<proteinExistence type="predicted"/>
<evidence type="ECO:0000256" key="9">
    <source>
        <dbReference type="ARBA" id="ARBA00022691"/>
    </source>
</evidence>
<keyword evidence="8" id="KW-0808">Transferase</keyword>
<keyword evidence="7" id="KW-0507">mRNA processing</keyword>
<evidence type="ECO:0000256" key="16">
    <source>
        <dbReference type="ARBA" id="ARBA00023042"/>
    </source>
</evidence>
<keyword evidence="5 29" id="KW-0696">RNA-directed RNA polymerase</keyword>
<dbReference type="GO" id="GO:0044423">
    <property type="term" value="C:virion component"/>
    <property type="evidence" value="ECO:0007669"/>
    <property type="project" value="UniProtKB-KW"/>
</dbReference>
<keyword evidence="13" id="KW-0067">ATP-binding</keyword>
<evidence type="ECO:0000256" key="19">
    <source>
        <dbReference type="ARBA" id="ARBA00024494"/>
    </source>
</evidence>
<evidence type="ECO:0000256" key="14">
    <source>
        <dbReference type="ARBA" id="ARBA00022844"/>
    </source>
</evidence>
<comment type="catalytic activity">
    <reaction evidence="24">
        <text>a 5'-end (5'-triphosphoguanosine)-adenylyl-adenylyl-cytidylyl-adenosine in mRNA + S-adenosyl-L-methionine = a 5'-end (5'-triphosphoguanosine)-(2'-O-methyladenylyl)-adenylyl-cytidylyl-adenosine in mRNA + S-adenosyl-L-homocysteine + H(+)</text>
        <dbReference type="Rhea" id="RHEA:65380"/>
        <dbReference type="Rhea" id="RHEA-COMP:16797"/>
        <dbReference type="Rhea" id="RHEA-COMP:16801"/>
        <dbReference type="ChEBI" id="CHEBI:15378"/>
        <dbReference type="ChEBI" id="CHEBI:57856"/>
        <dbReference type="ChEBI" id="CHEBI:59789"/>
        <dbReference type="ChEBI" id="CHEBI:156482"/>
        <dbReference type="ChEBI" id="CHEBI:156484"/>
    </reaction>
</comment>
<dbReference type="GO" id="GO:0030430">
    <property type="term" value="C:host cell cytoplasm"/>
    <property type="evidence" value="ECO:0007669"/>
    <property type="project" value="UniProtKB-SubCell"/>
</dbReference>
<comment type="subcellular location">
    <subcellularLocation>
        <location evidence="1">Host cytoplasm</location>
    </subcellularLocation>
    <subcellularLocation>
        <location evidence="2">Virion</location>
    </subcellularLocation>
</comment>
<dbReference type="InterPro" id="IPR025786">
    <property type="entry name" value="Mononega_L_MeTrfase"/>
</dbReference>
<dbReference type="GeneID" id="80534663"/>
<comment type="catalytic activity">
    <reaction evidence="20">
        <text>a 5'-end (5'-triphosphoguanosine)-(2'-O-methyladenylyl)-adenylyl-cytidylyl-adenosine in mRNA + S-adenosyl-L-methionine = a 5'-end (N(7)-methyl 5'-triphosphoguanosine)-(2'-O-methyladenylyl)-adenylyl-cytidylyl-adenosine in mRNA + S-adenosyl-L-homocysteine</text>
        <dbReference type="Rhea" id="RHEA:65440"/>
        <dbReference type="Rhea" id="RHEA-COMP:16798"/>
        <dbReference type="Rhea" id="RHEA-COMP:16801"/>
        <dbReference type="ChEBI" id="CHEBI:57856"/>
        <dbReference type="ChEBI" id="CHEBI:59789"/>
        <dbReference type="ChEBI" id="CHEBI:156482"/>
        <dbReference type="ChEBI" id="CHEBI:156483"/>
    </reaction>
</comment>
<keyword evidence="6" id="KW-0489">Methyltransferase</keyword>
<comment type="catalytic activity">
    <reaction evidence="25">
        <text>a 5'-end (5'-triphosphoguanosine)-adenylyl-adenylyl-cytidylyl-adenosine in mRNA + 2 S-adenosyl-L-methionine = a 5'-end (N(7)-methyl 5'-triphosphoguanosine)-(2'-O-methyladenylyl)-adenylyl-cytidylyl-adenosine in mRNA + 2 S-adenosyl-L-homocysteine + H(+)</text>
        <dbReference type="Rhea" id="RHEA:65376"/>
        <dbReference type="Rhea" id="RHEA-COMP:16797"/>
        <dbReference type="Rhea" id="RHEA-COMP:16798"/>
        <dbReference type="ChEBI" id="CHEBI:15378"/>
        <dbReference type="ChEBI" id="CHEBI:57856"/>
        <dbReference type="ChEBI" id="CHEBI:59789"/>
        <dbReference type="ChEBI" id="CHEBI:156483"/>
        <dbReference type="ChEBI" id="CHEBI:156484"/>
        <dbReference type="EC" id="2.1.1.375"/>
    </reaction>
</comment>
<dbReference type="EC" id="2.1.1.375" evidence="21"/>
<dbReference type="GO" id="GO:0003968">
    <property type="term" value="F:RNA-directed RNA polymerase activity"/>
    <property type="evidence" value="ECO:0007669"/>
    <property type="project" value="UniProtKB-KW"/>
</dbReference>
<evidence type="ECO:0000256" key="10">
    <source>
        <dbReference type="ARBA" id="ARBA00022695"/>
    </source>
</evidence>
<reference evidence="29" key="1">
    <citation type="journal article" date="2020" name="Acta Virol.">
        <title>Identification of Trichosanthes associated rhabdovirus 1, a novel member of the genus Cytorhabdovirus of the family Rhabdoviridae, in the Trichosanthes kirilowii transcriptome.</title>
        <authorList>
            <person name="Goh C.J."/>
            <person name="Park D."/>
            <person name="Hahn Y."/>
        </authorList>
    </citation>
    <scope>NUCLEOTIDE SEQUENCE</scope>
    <source>
        <strain evidence="29">Shenzhen</strain>
    </source>
</reference>
<comment type="catalytic activity">
    <reaction evidence="26">
        <text>GTP + H2O = GDP + phosphate + H(+)</text>
        <dbReference type="Rhea" id="RHEA:19669"/>
        <dbReference type="ChEBI" id="CHEBI:15377"/>
        <dbReference type="ChEBI" id="CHEBI:15378"/>
        <dbReference type="ChEBI" id="CHEBI:37565"/>
        <dbReference type="ChEBI" id="CHEBI:43474"/>
        <dbReference type="ChEBI" id="CHEBI:58189"/>
    </reaction>
</comment>
<sequence length="2104" mass="242027">MDFLELNDQFGSGDGNEVKHETDQLPDFHLRSPLHPLRGLYLPPNRVPRRIRDSIEILRSIRSNLVEGSPIMLRHLLDHPYDESTRTAEDCMSDVGVRLWKDGRLNLPMPVVLMEEALGKLSRDFPVDLWNRMRFSDKLLTTLNAISSKRQPPGRLTKVKDNLYKAITRTHYIYVTPALLGAEPLEWQNGEAPHLVCFDADWLRMVSDVHSERFLVYVGCAFGTEINPLHYPEWNTISKIISWGDDILDEYGNEGFKLLKAYEALCIGYLQSTCPSEIIECERFLSNTIADLILEDITYKDHVDRLIRILSKLTSPHHVTQLYGLHRIWGHPIVDNEKGMEKVRLIGRKEITRSSVIAVEAGRSFKIMFCREYRKKNGIYPPIVPGNSVLHNLIESNHADALESRVCDLTLWDEVQFMPCFEIPETFNLSMVVADKAISLTKDELIRNIRTRKTVMNQKKRRGVLRWIDDQSVKPREFLQDVNDGHFPDDHKIIGLTPKERELNPTPRMFALMSHLMRIYVVITEQMLSDHVLPFFPQITMTDSLLDLTKKLYTTVKPQAQKGGARKKRATWTSRTVCVSLDFEKWNGHMRMESTFYVFLALGELFGMSHLYNRTYEIFEQSYLYLADGSYLPSVLDGQLVEDPPKSFSGHKGGMEGLRQKGWTIFTVCCLNMVCSKYNCTYKIMGMGDNQVLQITLYTYKIDHRGAPTAEGNNEMREILLSLFDDLVYTFRQLGLPLKPLETWMSEDLYLYGKYPLLKGVPLSMDLKKIMRMFHNSNDDIMTIENGMGTVYGNAASATQLSCCTIVPYMVGIFMASYCACSFLDYHPLLGYGIMKEIDSSHTWSLYMPGERTERYEMGARHYSIQCLRLLMQTVPRTLGGYNSLNIFEIIMRGFPDNLSRDLTYIYQITRSGKEDSLDITLKNWMYPIYMRTKNYKLLIEDVTSVNLMVPRSPSSGIRQAVERFISGGRAVKNHEFRDLMSSKIKEQAERLAEKLCSGKDLHIRLLHDIYASTIIGYVDGIISKVTKASTIQRLAVQTDQRDIMKTVAADEVNFFRYFVWRSGVRPDGNIEECPSVMAQRMRREGWGKLLRGVSTPFPMAYLSPTDCNSNNACSCTDGYISIHFPDRQETNTAWNLTLGTNAPYLGSITKEKVITGLGSKIYSSEPLVRRPLNLLRAINWFVPPKSVTASVIRSLTYAVTDVKTVKFEGLSEGTAGAEVHRYRDMSLKHGALASSNYLYTTRMHISTDNFTKYSKGGDNYDIHFQACLCSLTEWSNMCLLHWFYSGANVPKFLHFKQTCDLCVNKIDESFVDLEDENTPYYIPSRKTNPYLFVHQESLVEVHKMKPWFSTALSYIRSEEYQKLKSESKYGWLVDTVADMVYLDIATSKGEETSFNTCLTDVKAYERTMFLKLDPNDVFRSVLDRLNVHAKMTGDGTDSSILPDEKKRRNKIMSLLYECPASTFLGLGMFYSWEETLKKMNFSSYCHSPNTFPMTIDSMCNAARITLLGMVDRKEYPKRRTVHWISHDLCNRPRLHKLIAYDALSTFFDCQDCLHTLAKTECHLFSVEKTNLICDKGHTLLDRIKYKCKMSHVTLERLRKDADDGNSKPDRETRRERLVPMIRTEVRTLLDLSKARRTLIAYTNDTPYPKGLLSFTVGNQRVSESSLNKVVSAPTSTRYKYIELFSRFREHLVGRAMVLGDGLGQTSSILASMSGVSKIFVSTLAETGNAAPQTYPHAVQPYNTSGYSLIDNKTLIGKHNDILSQDFLEEWSDVFRQTDILISDIEIIGEDRAIDRDVAIEKMFKERSWRFFLVKDYLYTLEEFTRRSSFIIPKCGKYLSVVTTNMRSLLAPEIWWVGGPTASEYSVRRCYDPRSMRVEWNDLVKTLMFKHEYGDKTIIQDLQNRAMSDSTLAYMYSVILDWSIIPGLGKTLPTNGNFTDLFYIIQYYKRPEKVNPENVDSSKKLHMSDYLKLREVLFGLFVSMVADIRVRVRLMNESEKWVLDWEPNNTRTRWVPYLYLSDGRKELPKIDVSDYVPYLSMYMSLQKLLFRGVKNSVRFRSLGTSREFVGFPVSGVAYGSFTAMKHKGKRGIEGKMKKIQPKCK</sequence>
<evidence type="ECO:0000313" key="29">
    <source>
        <dbReference type="EMBL" id="DAC81998.1"/>
    </source>
</evidence>
<evidence type="ECO:0000313" key="30">
    <source>
        <dbReference type="Proteomes" id="UP000679124"/>
    </source>
</evidence>
<evidence type="ECO:0000256" key="24">
    <source>
        <dbReference type="ARBA" id="ARBA00047332"/>
    </source>
</evidence>
<evidence type="ECO:0000256" key="6">
    <source>
        <dbReference type="ARBA" id="ARBA00022603"/>
    </source>
</evidence>
<keyword evidence="30" id="KW-1185">Reference proteome</keyword>
<protein>
    <recommendedName>
        <fullName evidence="23">Replicase</fullName>
        <ecNumber evidence="21">2.1.1.375</ecNumber>
        <ecNumber evidence="3">2.7.7.48</ecNumber>
        <ecNumber evidence="4">2.7.7.88</ecNumber>
    </recommendedName>
    <alternativeName>
        <fullName evidence="22">Transcriptase</fullName>
    </alternativeName>
</protein>
<name>A0A6F9F3V2_9RHAB</name>
<keyword evidence="11" id="KW-0547">Nucleotide-binding</keyword>
<keyword evidence="15" id="KW-0693">Viral RNA replication</keyword>
<evidence type="ECO:0000256" key="17">
    <source>
        <dbReference type="ARBA" id="ARBA00023200"/>
    </source>
</evidence>
<dbReference type="Pfam" id="PF00946">
    <property type="entry name" value="Mononeg_RNA_pol"/>
    <property type="match status" value="1"/>
</dbReference>
<dbReference type="EC" id="2.7.7.88" evidence="4"/>
<evidence type="ECO:0000256" key="5">
    <source>
        <dbReference type="ARBA" id="ARBA00022484"/>
    </source>
</evidence>
<keyword evidence="18" id="KW-0511">Multifunctional enzyme</keyword>
<evidence type="ECO:0000256" key="23">
    <source>
        <dbReference type="ARBA" id="ARBA00031012"/>
    </source>
</evidence>
<keyword evidence="17" id="KW-1035">Host cytoplasm</keyword>
<evidence type="ECO:0000256" key="21">
    <source>
        <dbReference type="ARBA" id="ARBA00026099"/>
    </source>
</evidence>
<evidence type="ECO:0000256" key="11">
    <source>
        <dbReference type="ARBA" id="ARBA00022741"/>
    </source>
</evidence>
<keyword evidence="16" id="KW-0506">mRNA capping</keyword>
<keyword evidence="10" id="KW-0548">Nucleotidyltransferase</keyword>
<evidence type="ECO:0000256" key="13">
    <source>
        <dbReference type="ARBA" id="ARBA00022840"/>
    </source>
</evidence>
<dbReference type="PROSITE" id="PS50526">
    <property type="entry name" value="RDRP_SSRNA_NEG_NONSEG"/>
    <property type="match status" value="1"/>
</dbReference>
<dbReference type="GO" id="GO:0005524">
    <property type="term" value="F:ATP binding"/>
    <property type="evidence" value="ECO:0007669"/>
    <property type="project" value="UniProtKB-KW"/>
</dbReference>
<evidence type="ECO:0000256" key="7">
    <source>
        <dbReference type="ARBA" id="ARBA00022664"/>
    </source>
</evidence>
<evidence type="ECO:0000256" key="8">
    <source>
        <dbReference type="ARBA" id="ARBA00022679"/>
    </source>
</evidence>
<evidence type="ECO:0000256" key="15">
    <source>
        <dbReference type="ARBA" id="ARBA00022953"/>
    </source>
</evidence>
<dbReference type="Pfam" id="PF14318">
    <property type="entry name" value="Mononeg_mRNAcap"/>
    <property type="match status" value="1"/>
</dbReference>
<evidence type="ECO:0000256" key="3">
    <source>
        <dbReference type="ARBA" id="ARBA00012494"/>
    </source>
</evidence>
<feature type="domain" description="Mononegavirus-type SAM-dependent 2'-O-MTase" evidence="28">
    <location>
        <begin position="1669"/>
        <end position="1857"/>
    </location>
</feature>
<dbReference type="PROSITE" id="PS51590">
    <property type="entry name" value="SAM_MT_MNV_L"/>
    <property type="match status" value="1"/>
</dbReference>
<dbReference type="EMBL" id="BK011194">
    <property type="protein sequence ID" value="DAC81998.1"/>
    <property type="molecule type" value="Viral_cRNA"/>
</dbReference>
<dbReference type="RefSeq" id="YP_010796976.1">
    <property type="nucleotide sequence ID" value="NC_076113.1"/>
</dbReference>
<evidence type="ECO:0000256" key="2">
    <source>
        <dbReference type="ARBA" id="ARBA00004328"/>
    </source>
</evidence>
<accession>A0A6F9F3V2</accession>
<evidence type="ECO:0000256" key="12">
    <source>
        <dbReference type="ARBA" id="ARBA00022801"/>
    </source>
</evidence>
<evidence type="ECO:0000256" key="4">
    <source>
        <dbReference type="ARBA" id="ARBA00012582"/>
    </source>
</evidence>
<dbReference type="EC" id="2.7.7.48" evidence="3"/>
<feature type="domain" description="RdRp catalytic" evidence="27">
    <location>
        <begin position="575"/>
        <end position="760"/>
    </location>
</feature>
<evidence type="ECO:0000259" key="28">
    <source>
        <dbReference type="PROSITE" id="PS51590"/>
    </source>
</evidence>
<gene>
    <name evidence="29" type="primary">L</name>
</gene>
<evidence type="ECO:0000256" key="25">
    <source>
        <dbReference type="ARBA" id="ARBA00047370"/>
    </source>
</evidence>
<evidence type="ECO:0000259" key="27">
    <source>
        <dbReference type="PROSITE" id="PS50526"/>
    </source>
</evidence>